<evidence type="ECO:0000313" key="2">
    <source>
        <dbReference type="EMBL" id="SHO80993.1"/>
    </source>
</evidence>
<dbReference type="InterPro" id="IPR013766">
    <property type="entry name" value="Thioredoxin_domain"/>
</dbReference>
<name>A0A1W1EJF4_9ZZZZ</name>
<proteinExistence type="predicted"/>
<feature type="domain" description="Thioredoxin" evidence="1">
    <location>
        <begin position="2"/>
        <end position="141"/>
    </location>
</feature>
<accession>A0A1W1EJF4</accession>
<dbReference type="Gene3D" id="3.40.30.10">
    <property type="entry name" value="Glutaredoxin"/>
    <property type="match status" value="1"/>
</dbReference>
<gene>
    <name evidence="2" type="ORF">MNB_SV-15-45</name>
</gene>
<dbReference type="InterPro" id="IPR036249">
    <property type="entry name" value="Thioredoxin-like_sf"/>
</dbReference>
<dbReference type="PROSITE" id="PS51352">
    <property type="entry name" value="THIOREDOXIN_2"/>
    <property type="match status" value="1"/>
</dbReference>
<organism evidence="2">
    <name type="scientific">hydrothermal vent metagenome</name>
    <dbReference type="NCBI Taxonomy" id="652676"/>
    <lineage>
        <taxon>unclassified sequences</taxon>
        <taxon>metagenomes</taxon>
        <taxon>ecological metagenomes</taxon>
    </lineage>
</organism>
<protein>
    <submittedName>
        <fullName evidence="2">Thioredoxin</fullName>
    </submittedName>
</protein>
<dbReference type="SUPFAM" id="SSF52833">
    <property type="entry name" value="Thioredoxin-like"/>
    <property type="match status" value="1"/>
</dbReference>
<reference evidence="2" key="1">
    <citation type="submission" date="2016-10" db="EMBL/GenBank/DDBJ databases">
        <authorList>
            <person name="de Groot N.N."/>
        </authorList>
    </citation>
    <scope>NUCLEOTIDE SEQUENCE</scope>
</reference>
<evidence type="ECO:0000259" key="1">
    <source>
        <dbReference type="PROSITE" id="PS51352"/>
    </source>
</evidence>
<dbReference type="InterPro" id="IPR012336">
    <property type="entry name" value="Thioredoxin-like_fold"/>
</dbReference>
<dbReference type="AlphaFoldDB" id="A0A1W1EJF4"/>
<dbReference type="EMBL" id="FRYL01000023">
    <property type="protein sequence ID" value="SHO80993.1"/>
    <property type="molecule type" value="Genomic_DNA"/>
</dbReference>
<dbReference type="Pfam" id="PF13098">
    <property type="entry name" value="Thioredoxin_2"/>
    <property type="match status" value="1"/>
</dbReference>
<sequence length="160" mass="18761">MIKIISAIFMIIFSTSLYSDEVDFNIDKYSMEAKKSNKHIILFLHKDNCGFCERMSFTLEEDKLSKAIKKDFILLDINRDDDEIVSYQDFKGSNAKFLKALGVNFYPLLMFINPKSNKIIYTISGYKDSDKVLVVLDYIKSNSYTKMTLEEFEDRLFFNE</sequence>